<evidence type="ECO:0000313" key="1">
    <source>
        <dbReference type="EMBL" id="MVN92005.1"/>
    </source>
</evidence>
<dbReference type="OrthoDB" id="1223654at2"/>
<evidence type="ECO:0008006" key="3">
    <source>
        <dbReference type="Google" id="ProtNLM"/>
    </source>
</evidence>
<keyword evidence="2" id="KW-1185">Reference proteome</keyword>
<protein>
    <recommendedName>
        <fullName evidence="3">Carboxypeptidase-like regulatory domain-containing protein</fullName>
    </recommendedName>
</protein>
<dbReference type="Proteomes" id="UP000434850">
    <property type="component" value="Unassembled WGS sequence"/>
</dbReference>
<name>A0A6I4I9X3_9SPHI</name>
<proteinExistence type="predicted"/>
<dbReference type="AlphaFoldDB" id="A0A6I4I9X3"/>
<dbReference type="Gene3D" id="2.60.40.1120">
    <property type="entry name" value="Carboxypeptidase-like, regulatory domain"/>
    <property type="match status" value="1"/>
</dbReference>
<dbReference type="SUPFAM" id="SSF49464">
    <property type="entry name" value="Carboxypeptidase regulatory domain-like"/>
    <property type="match status" value="1"/>
</dbReference>
<evidence type="ECO:0000313" key="2">
    <source>
        <dbReference type="Proteomes" id="UP000434850"/>
    </source>
</evidence>
<reference evidence="1 2" key="1">
    <citation type="submission" date="2019-12" db="EMBL/GenBank/DDBJ databases">
        <title>Mucilaginibacter sp. HME9299 genome sequencing and assembly.</title>
        <authorList>
            <person name="Kang H."/>
            <person name="Kim H."/>
            <person name="Joh K."/>
        </authorList>
    </citation>
    <scope>NUCLEOTIDE SEQUENCE [LARGE SCALE GENOMIC DNA]</scope>
    <source>
        <strain evidence="1 2">HME9299</strain>
    </source>
</reference>
<dbReference type="EMBL" id="WQLA01000005">
    <property type="protein sequence ID" value="MVN92005.1"/>
    <property type="molecule type" value="Genomic_DNA"/>
</dbReference>
<sequence>MLRFGFILLILFPFLAKAQFTISGKIINLYDKKPVAKASIFLSNTTVGGSSNDEGAFLLSDVKPGQYDMVISSVGYETLHKTLQVNQNLELSFVELTPKTVELNAVVVKPDPNWVQNYQMFKEEFFGRTPEAAQCKILNPEILDLHYDKATNELIASTVDYLEIENKALGYNLKYNLIEFKRNYRSGVLFYFGNTLYTPIKAKPSQQKKWYKARLRAYLGSSQHYFRSLLGNRLKDEGFNTMRLMRKPNPQRQPDSLIQAKLKHHRQSNLVNGRFNIQATDSLSYWAKQKQLPVSVDYLVTKPLRVDSLVKRTDVAGIFALSFNDILYIVYTRKADDGSLFNKPMNAPDHPTSLMNFNEQYAFFDANGIIINPSSIMCEGAWGVDRMAKMLPVDYDPKEVNTKP</sequence>
<gene>
    <name evidence="1" type="ORF">GO816_12780</name>
</gene>
<comment type="caution">
    <text evidence="1">The sequence shown here is derived from an EMBL/GenBank/DDBJ whole genome shotgun (WGS) entry which is preliminary data.</text>
</comment>
<dbReference type="Pfam" id="PF13715">
    <property type="entry name" value="CarbopepD_reg_2"/>
    <property type="match status" value="1"/>
</dbReference>
<accession>A0A6I4I9X3</accession>
<organism evidence="1 2">
    <name type="scientific">Mucilaginibacter aquatilis</name>
    <dbReference type="NCBI Taxonomy" id="1517760"/>
    <lineage>
        <taxon>Bacteria</taxon>
        <taxon>Pseudomonadati</taxon>
        <taxon>Bacteroidota</taxon>
        <taxon>Sphingobacteriia</taxon>
        <taxon>Sphingobacteriales</taxon>
        <taxon>Sphingobacteriaceae</taxon>
        <taxon>Mucilaginibacter</taxon>
    </lineage>
</organism>
<dbReference type="InterPro" id="IPR008969">
    <property type="entry name" value="CarboxyPept-like_regulatory"/>
</dbReference>